<sequence>MMTRNGVALKESFKGKRVTVVGMGASGMAAASLLVREGADVLVVDDRQKTVPSSLSHLSQGGEGLGTVHFRLGGRREEDLLSSECVVLSPGVPLKTLPLKELQARRIPIIGEIELASAFLSALSAPIIAITGTNGKSTTTTLVGEILKGWGWKVFVGGNLGTPLSEAVTGTWDFIVAELSSFQLETIQTFRPRIAALLNVTPDHLDRYPDFQSYQAAKWRLFENQSEGDYAVLNQDDPATMPPALKGSAVSFSRLAIPKRGVYLHWREGEIVSNLWGEAEPIVRVEFLKIKGSHNIENAMAAIAVTLLCGCSAEGIRQALMNFKGLPHRMELVREVRGVKYINDSKGTNVGAVIKSIEGLAVPVILIAGGKDKESDFTPMRELILKKVKRLILLGEAQEKIARCFSDHPAVERVGSMEQAVERAAASAAAGEIVLLSPGCASFDMFRDYRHRGEVFRQAVEGLPS</sequence>
<evidence type="ECO:0000256" key="5">
    <source>
        <dbReference type="ARBA" id="ARBA00022741"/>
    </source>
</evidence>
<evidence type="ECO:0000256" key="3">
    <source>
        <dbReference type="ARBA" id="ARBA00022490"/>
    </source>
</evidence>
<dbReference type="InterPro" id="IPR036615">
    <property type="entry name" value="Mur_ligase_C_dom_sf"/>
</dbReference>
<comment type="pathway">
    <text evidence="2 7 8">Cell wall biogenesis; peptidoglycan biosynthesis.</text>
</comment>
<dbReference type="Pfam" id="PF08245">
    <property type="entry name" value="Mur_ligase_M"/>
    <property type="match status" value="1"/>
</dbReference>
<feature type="binding site" evidence="7">
    <location>
        <begin position="132"/>
        <end position="138"/>
    </location>
    <ligand>
        <name>ATP</name>
        <dbReference type="ChEBI" id="CHEBI:30616"/>
    </ligand>
</feature>
<dbReference type="InterPro" id="IPR004101">
    <property type="entry name" value="Mur_ligase_C"/>
</dbReference>
<dbReference type="PANTHER" id="PTHR43692">
    <property type="entry name" value="UDP-N-ACETYLMURAMOYLALANINE--D-GLUTAMATE LIGASE"/>
    <property type="match status" value="1"/>
</dbReference>
<evidence type="ECO:0000256" key="4">
    <source>
        <dbReference type="ARBA" id="ARBA00022598"/>
    </source>
</evidence>
<evidence type="ECO:0000256" key="8">
    <source>
        <dbReference type="RuleBase" id="RU003664"/>
    </source>
</evidence>
<feature type="domain" description="Mur ligase central" evidence="10">
    <location>
        <begin position="130"/>
        <end position="305"/>
    </location>
</feature>
<dbReference type="EMBL" id="VTOW01000001">
    <property type="protein sequence ID" value="NKE70397.1"/>
    <property type="molecule type" value="Genomic_DNA"/>
</dbReference>
<dbReference type="Gene3D" id="3.40.50.720">
    <property type="entry name" value="NAD(P)-binding Rossmann-like Domain"/>
    <property type="match status" value="1"/>
</dbReference>
<dbReference type="InterPro" id="IPR005762">
    <property type="entry name" value="MurD"/>
</dbReference>
<organism evidence="11 12">
    <name type="scientific">Candidatus Manganitrophus noduliformans</name>
    <dbReference type="NCBI Taxonomy" id="2606439"/>
    <lineage>
        <taxon>Bacteria</taxon>
        <taxon>Pseudomonadati</taxon>
        <taxon>Nitrospirota</taxon>
        <taxon>Nitrospiria</taxon>
        <taxon>Candidatus Troglogloeales</taxon>
        <taxon>Candidatus Manganitrophaceae</taxon>
        <taxon>Candidatus Manganitrophus</taxon>
    </lineage>
</organism>
<keyword evidence="7 8" id="KW-0131">Cell cycle</keyword>
<proteinExistence type="inferred from homology"/>
<evidence type="ECO:0000313" key="11">
    <source>
        <dbReference type="EMBL" id="NKE70397.1"/>
    </source>
</evidence>
<comment type="caution">
    <text evidence="11">The sequence shown here is derived from an EMBL/GenBank/DDBJ whole genome shotgun (WGS) entry which is preliminary data.</text>
</comment>
<comment type="subcellular location">
    <subcellularLocation>
        <location evidence="1 7 8">Cytoplasm</location>
    </subcellularLocation>
</comment>
<evidence type="ECO:0000313" key="12">
    <source>
        <dbReference type="Proteomes" id="UP000534783"/>
    </source>
</evidence>
<evidence type="ECO:0000256" key="1">
    <source>
        <dbReference type="ARBA" id="ARBA00004496"/>
    </source>
</evidence>
<dbReference type="UniPathway" id="UPA00219"/>
<keyword evidence="7 8" id="KW-0132">Cell division</keyword>
<protein>
    <recommendedName>
        <fullName evidence="7 8">UDP-N-acetylmuramoylalanine--D-glutamate ligase</fullName>
        <ecNumber evidence="7 8">6.3.2.9</ecNumber>
    </recommendedName>
    <alternativeName>
        <fullName evidence="7">D-glutamic acid-adding enzyme</fullName>
    </alternativeName>
    <alternativeName>
        <fullName evidence="7">UDP-N-acetylmuramoyl-L-alanyl-D-glutamate synthetase</fullName>
    </alternativeName>
</protein>
<dbReference type="Gene3D" id="3.90.190.20">
    <property type="entry name" value="Mur ligase, C-terminal domain"/>
    <property type="match status" value="1"/>
</dbReference>
<evidence type="ECO:0000259" key="10">
    <source>
        <dbReference type="Pfam" id="PF08245"/>
    </source>
</evidence>
<dbReference type="GO" id="GO:0008764">
    <property type="term" value="F:UDP-N-acetylmuramoylalanine-D-glutamate ligase activity"/>
    <property type="evidence" value="ECO:0007669"/>
    <property type="project" value="UniProtKB-UniRule"/>
</dbReference>
<dbReference type="Pfam" id="PF02875">
    <property type="entry name" value="Mur_ligase_C"/>
    <property type="match status" value="1"/>
</dbReference>
<dbReference type="InterPro" id="IPR013221">
    <property type="entry name" value="Mur_ligase_cen"/>
</dbReference>
<dbReference type="GO" id="GO:0005524">
    <property type="term" value="F:ATP binding"/>
    <property type="evidence" value="ECO:0007669"/>
    <property type="project" value="UniProtKB-UniRule"/>
</dbReference>
<keyword evidence="6 7" id="KW-0067">ATP-binding</keyword>
<keyword evidence="3 7" id="KW-0963">Cytoplasm</keyword>
<keyword evidence="7 8" id="KW-0961">Cell wall biogenesis/degradation</keyword>
<keyword evidence="7 8" id="KW-0133">Cell shape</keyword>
<evidence type="ECO:0000256" key="7">
    <source>
        <dbReference type="HAMAP-Rule" id="MF_00639"/>
    </source>
</evidence>
<dbReference type="Pfam" id="PF21799">
    <property type="entry name" value="MurD-like_N"/>
    <property type="match status" value="1"/>
</dbReference>
<dbReference type="GO" id="GO:0071555">
    <property type="term" value="P:cell wall organization"/>
    <property type="evidence" value="ECO:0007669"/>
    <property type="project" value="UniProtKB-KW"/>
</dbReference>
<accession>A0A7X6DNK0</accession>
<keyword evidence="7 8" id="KW-0573">Peptidoglycan synthesis</keyword>
<keyword evidence="12" id="KW-1185">Reference proteome</keyword>
<keyword evidence="4 7" id="KW-0436">Ligase</keyword>
<comment type="catalytic activity">
    <reaction evidence="7 8">
        <text>UDP-N-acetyl-alpha-D-muramoyl-L-alanine + D-glutamate + ATP = UDP-N-acetyl-alpha-D-muramoyl-L-alanyl-D-glutamate + ADP + phosphate + H(+)</text>
        <dbReference type="Rhea" id="RHEA:16429"/>
        <dbReference type="ChEBI" id="CHEBI:15378"/>
        <dbReference type="ChEBI" id="CHEBI:29986"/>
        <dbReference type="ChEBI" id="CHEBI:30616"/>
        <dbReference type="ChEBI" id="CHEBI:43474"/>
        <dbReference type="ChEBI" id="CHEBI:83898"/>
        <dbReference type="ChEBI" id="CHEBI:83900"/>
        <dbReference type="ChEBI" id="CHEBI:456216"/>
        <dbReference type="EC" id="6.3.2.9"/>
    </reaction>
</comment>
<dbReference type="SUPFAM" id="SSF51984">
    <property type="entry name" value="MurCD N-terminal domain"/>
    <property type="match status" value="1"/>
</dbReference>
<dbReference type="Gene3D" id="3.40.1190.10">
    <property type="entry name" value="Mur-like, catalytic domain"/>
    <property type="match status" value="1"/>
</dbReference>
<evidence type="ECO:0000256" key="6">
    <source>
        <dbReference type="ARBA" id="ARBA00022840"/>
    </source>
</evidence>
<dbReference type="HAMAP" id="MF_00639">
    <property type="entry name" value="MurD"/>
    <property type="match status" value="1"/>
</dbReference>
<dbReference type="NCBIfam" id="TIGR01087">
    <property type="entry name" value="murD"/>
    <property type="match status" value="1"/>
</dbReference>
<dbReference type="EC" id="6.3.2.9" evidence="7 8"/>
<dbReference type="AlphaFoldDB" id="A0A7X6DNK0"/>
<dbReference type="GO" id="GO:0005737">
    <property type="term" value="C:cytoplasm"/>
    <property type="evidence" value="ECO:0007669"/>
    <property type="project" value="UniProtKB-SubCell"/>
</dbReference>
<name>A0A7X6DNK0_9BACT</name>
<feature type="domain" description="Mur ligase C-terminal" evidence="9">
    <location>
        <begin position="328"/>
        <end position="438"/>
    </location>
</feature>
<gene>
    <name evidence="7 11" type="primary">murD</name>
    <name evidence="11" type="ORF">MNODULE_06550</name>
</gene>
<dbReference type="PANTHER" id="PTHR43692:SF1">
    <property type="entry name" value="UDP-N-ACETYLMURAMOYLALANINE--D-GLUTAMATE LIGASE"/>
    <property type="match status" value="1"/>
</dbReference>
<dbReference type="SUPFAM" id="SSF53623">
    <property type="entry name" value="MurD-like peptide ligases, catalytic domain"/>
    <property type="match status" value="1"/>
</dbReference>
<evidence type="ECO:0000259" key="9">
    <source>
        <dbReference type="Pfam" id="PF02875"/>
    </source>
</evidence>
<dbReference type="SUPFAM" id="SSF53244">
    <property type="entry name" value="MurD-like peptide ligases, peptide-binding domain"/>
    <property type="match status" value="1"/>
</dbReference>
<dbReference type="InterPro" id="IPR036565">
    <property type="entry name" value="Mur-like_cat_sf"/>
</dbReference>
<evidence type="ECO:0000256" key="2">
    <source>
        <dbReference type="ARBA" id="ARBA00004752"/>
    </source>
</evidence>
<comment type="function">
    <text evidence="7 8">Cell wall formation. Catalyzes the addition of glutamate to the nucleotide precursor UDP-N-acetylmuramoyl-L-alanine (UMA).</text>
</comment>
<keyword evidence="5 7" id="KW-0547">Nucleotide-binding</keyword>
<dbReference type="GO" id="GO:0009252">
    <property type="term" value="P:peptidoglycan biosynthetic process"/>
    <property type="evidence" value="ECO:0007669"/>
    <property type="project" value="UniProtKB-UniRule"/>
</dbReference>
<dbReference type="Proteomes" id="UP000534783">
    <property type="component" value="Unassembled WGS sequence"/>
</dbReference>
<dbReference type="GO" id="GO:0008360">
    <property type="term" value="P:regulation of cell shape"/>
    <property type="evidence" value="ECO:0007669"/>
    <property type="project" value="UniProtKB-KW"/>
</dbReference>
<comment type="similarity">
    <text evidence="7">Belongs to the MurCDEF family.</text>
</comment>
<reference evidence="11 12" key="1">
    <citation type="journal article" date="2020" name="Nature">
        <title>Bacterial chemolithoautotrophy via manganese oxidation.</title>
        <authorList>
            <person name="Yu H."/>
            <person name="Leadbetter J.R."/>
        </authorList>
    </citation>
    <scope>NUCLEOTIDE SEQUENCE [LARGE SCALE GENOMIC DNA]</scope>
    <source>
        <strain evidence="11 12">Mn-1</strain>
    </source>
</reference>
<dbReference type="GO" id="GO:0051301">
    <property type="term" value="P:cell division"/>
    <property type="evidence" value="ECO:0007669"/>
    <property type="project" value="UniProtKB-KW"/>
</dbReference>